<evidence type="ECO:0000313" key="1">
    <source>
        <dbReference type="EMBL" id="CUG04567.1"/>
    </source>
</evidence>
<dbReference type="InterPro" id="IPR043502">
    <property type="entry name" value="DNA/RNA_pol_sf"/>
</dbReference>
<dbReference type="SUPFAM" id="SSF56672">
    <property type="entry name" value="DNA/RNA polymerases"/>
    <property type="match status" value="1"/>
</dbReference>
<dbReference type="Gene3D" id="3.10.10.10">
    <property type="entry name" value="HIV Type 1 Reverse Transcriptase, subunit A, domain 1"/>
    <property type="match status" value="1"/>
</dbReference>
<gene>
    <name evidence="1" type="ORF">BSAL_70605</name>
</gene>
<keyword evidence="2" id="KW-1185">Reference proteome</keyword>
<dbReference type="EMBL" id="CYKH01000521">
    <property type="protein sequence ID" value="CUG04567.1"/>
    <property type="molecule type" value="Genomic_DNA"/>
</dbReference>
<dbReference type="InterPro" id="IPR043128">
    <property type="entry name" value="Rev_trsase/Diguanyl_cyclase"/>
</dbReference>
<dbReference type="VEuPathDB" id="TriTrypDB:BSAL_70605"/>
<protein>
    <submittedName>
        <fullName evidence="1">TATE DNA transposon, putative</fullName>
    </submittedName>
</protein>
<dbReference type="Proteomes" id="UP000051952">
    <property type="component" value="Unassembled WGS sequence"/>
</dbReference>
<proteinExistence type="predicted"/>
<name>A0A0S4IZN2_BODSA</name>
<dbReference type="AlphaFoldDB" id="A0A0S4IZN2"/>
<organism evidence="1 2">
    <name type="scientific">Bodo saltans</name>
    <name type="common">Flagellated protozoan</name>
    <dbReference type="NCBI Taxonomy" id="75058"/>
    <lineage>
        <taxon>Eukaryota</taxon>
        <taxon>Discoba</taxon>
        <taxon>Euglenozoa</taxon>
        <taxon>Kinetoplastea</taxon>
        <taxon>Metakinetoplastina</taxon>
        <taxon>Eubodonida</taxon>
        <taxon>Bodonidae</taxon>
        <taxon>Bodo</taxon>
    </lineage>
</organism>
<evidence type="ECO:0000313" key="2">
    <source>
        <dbReference type="Proteomes" id="UP000051952"/>
    </source>
</evidence>
<sequence length="496" mass="57119">MREYAHETLVGKLALRMDRADGAKVHGRVPLDSISVAAHVNMRAVESFAHQVFPWMMLIIHVLTSETMDSSLGMPVGIQIADTGRYAVRDAELQPERTTTREYSTHIRELTSWMVLERKAGFLSAVYFAVKKGARFARAIFDCWQANEVGEEPPAFKLPTLAMMKDDLREFDGSQEMRFVTGDFRHWYYQIPLGEGARKLFGIKMGDERFRLRVLPMGWRWSPIIGQSIAWACILMDAPENLGVRLKDLNCAQGPPPKMYLYDGSRKVGIVYVYYDGVMVFAEEAYAKRWHEHLQGVESRSGAVWKELSEVARTCQFLGIDWTWNGRYVSLFITPARMQKWRESGEISMKREFTAVDHARYFGRILRIMEVYEIPWSAMDSVMAAMCELGRTILVPGDWHKPIDRTLFDRWTMNRRWVHQIVEAKIIADDGVVSLRYKQSIRYERLIFVDACTTGGGLVETDAKGDPMHSTSWQHTSTSDLMYMAEMDAIRRGIQY</sequence>
<accession>A0A0S4IZN2</accession>
<feature type="non-terminal residue" evidence="1">
    <location>
        <position position="496"/>
    </location>
</feature>
<reference evidence="2" key="1">
    <citation type="submission" date="2015-09" db="EMBL/GenBank/DDBJ databases">
        <authorList>
            <consortium name="Pathogen Informatics"/>
        </authorList>
    </citation>
    <scope>NUCLEOTIDE SEQUENCE [LARGE SCALE GENOMIC DNA]</scope>
    <source>
        <strain evidence="2">Lake Konstanz</strain>
    </source>
</reference>
<dbReference type="Gene3D" id="3.30.70.270">
    <property type="match status" value="1"/>
</dbReference>